<feature type="domain" description="Trimeric autotransporter adhesin YadA-like stalk" evidence="14">
    <location>
        <begin position="252"/>
        <end position="287"/>
    </location>
</feature>
<evidence type="ECO:0000313" key="16">
    <source>
        <dbReference type="EMBL" id="QSX17661.1"/>
    </source>
</evidence>
<protein>
    <submittedName>
        <fullName evidence="16">YadA-like family protein</fullName>
    </submittedName>
</protein>
<dbReference type="InterPro" id="IPR045584">
    <property type="entry name" value="Pilin-like"/>
</dbReference>
<feature type="compositionally biased region" description="Low complexity" evidence="11">
    <location>
        <begin position="812"/>
        <end position="823"/>
    </location>
</feature>
<dbReference type="GO" id="GO:0031012">
    <property type="term" value="C:extracellular matrix"/>
    <property type="evidence" value="ECO:0007669"/>
    <property type="project" value="TreeGrafter"/>
</dbReference>
<dbReference type="Pfam" id="PF13018">
    <property type="entry name" value="ESPR"/>
    <property type="match status" value="1"/>
</dbReference>
<dbReference type="GO" id="GO:0009279">
    <property type="term" value="C:cell outer membrane"/>
    <property type="evidence" value="ECO:0007669"/>
    <property type="project" value="UniProtKB-SubCell"/>
</dbReference>
<evidence type="ECO:0000256" key="9">
    <source>
        <dbReference type="ARBA" id="ARBA00023136"/>
    </source>
</evidence>
<evidence type="ECO:0000256" key="4">
    <source>
        <dbReference type="ARBA" id="ARBA00022448"/>
    </source>
</evidence>
<dbReference type="Pfam" id="PF05662">
    <property type="entry name" value="YadA_stalk"/>
    <property type="match status" value="2"/>
</dbReference>
<dbReference type="Pfam" id="PF03895">
    <property type="entry name" value="YadA_anchor"/>
    <property type="match status" value="1"/>
</dbReference>
<dbReference type="GO" id="GO:0030020">
    <property type="term" value="F:extracellular matrix structural constituent conferring tensile strength"/>
    <property type="evidence" value="ECO:0007669"/>
    <property type="project" value="TreeGrafter"/>
</dbReference>
<dbReference type="InterPro" id="IPR008640">
    <property type="entry name" value="Adhesin_Head_dom"/>
</dbReference>
<dbReference type="Gene3D" id="6.20.50.100">
    <property type="match status" value="1"/>
</dbReference>
<dbReference type="Pfam" id="PF01391">
    <property type="entry name" value="Collagen"/>
    <property type="match status" value="3"/>
</dbReference>
<dbReference type="InterPro" id="IPR008160">
    <property type="entry name" value="Collagen"/>
</dbReference>
<dbReference type="PANTHER" id="PTHR24023">
    <property type="entry name" value="COLLAGEN ALPHA"/>
    <property type="match status" value="1"/>
</dbReference>
<evidence type="ECO:0000256" key="2">
    <source>
        <dbReference type="ARBA" id="ARBA00004442"/>
    </source>
</evidence>
<evidence type="ECO:0000256" key="8">
    <source>
        <dbReference type="ARBA" id="ARBA00022927"/>
    </source>
</evidence>
<dbReference type="GO" id="GO:0030198">
    <property type="term" value="P:extracellular matrix organization"/>
    <property type="evidence" value="ECO:0007669"/>
    <property type="project" value="TreeGrafter"/>
</dbReference>
<evidence type="ECO:0000256" key="6">
    <source>
        <dbReference type="ARBA" id="ARBA00022692"/>
    </source>
</evidence>
<keyword evidence="7" id="KW-0732">Signal</keyword>
<dbReference type="InterPro" id="IPR011049">
    <property type="entry name" value="Serralysin-like_metalloprot_C"/>
</dbReference>
<dbReference type="Pfam" id="PF05658">
    <property type="entry name" value="YadA_head"/>
    <property type="match status" value="2"/>
</dbReference>
<keyword evidence="5" id="KW-1134">Transmembrane beta strand</keyword>
<evidence type="ECO:0000259" key="14">
    <source>
        <dbReference type="Pfam" id="PF05662"/>
    </source>
</evidence>
<dbReference type="InterPro" id="IPR005594">
    <property type="entry name" value="YadA_C"/>
</dbReference>
<evidence type="ECO:0000256" key="3">
    <source>
        <dbReference type="ARBA" id="ARBA00005848"/>
    </source>
</evidence>
<feature type="region of interest" description="Disordered" evidence="11">
    <location>
        <begin position="482"/>
        <end position="825"/>
    </location>
</feature>
<name>A0AAX1M6G8_GLAPU</name>
<evidence type="ECO:0000256" key="5">
    <source>
        <dbReference type="ARBA" id="ARBA00022452"/>
    </source>
</evidence>
<organism evidence="16 17">
    <name type="scientific">Glaesserella parasuis</name>
    <name type="common">Haemophilus parasuis</name>
    <dbReference type="NCBI Taxonomy" id="738"/>
    <lineage>
        <taxon>Bacteria</taxon>
        <taxon>Pseudomonadati</taxon>
        <taxon>Pseudomonadota</taxon>
        <taxon>Gammaproteobacteria</taxon>
        <taxon>Pasteurellales</taxon>
        <taxon>Pasteurellaceae</taxon>
        <taxon>Glaesserella</taxon>
    </lineage>
</organism>
<dbReference type="GO" id="GO:0009986">
    <property type="term" value="C:cell surface"/>
    <property type="evidence" value="ECO:0007669"/>
    <property type="project" value="UniProtKB-SubCell"/>
</dbReference>
<keyword evidence="10" id="KW-0998">Cell outer membrane</keyword>
<evidence type="ECO:0000256" key="7">
    <source>
        <dbReference type="ARBA" id="ARBA00022729"/>
    </source>
</evidence>
<dbReference type="InterPro" id="IPR008635">
    <property type="entry name" value="Coiled_stalk_dom"/>
</dbReference>
<evidence type="ECO:0000256" key="10">
    <source>
        <dbReference type="ARBA" id="ARBA00023237"/>
    </source>
</evidence>
<dbReference type="Proteomes" id="UP000662736">
    <property type="component" value="Chromosome"/>
</dbReference>
<dbReference type="RefSeq" id="WP_207342835.1">
    <property type="nucleotide sequence ID" value="NZ_CP071491.1"/>
</dbReference>
<evidence type="ECO:0000259" key="12">
    <source>
        <dbReference type="Pfam" id="PF03895"/>
    </source>
</evidence>
<dbReference type="InterPro" id="IPR050149">
    <property type="entry name" value="Collagen_superfamily"/>
</dbReference>
<dbReference type="InterPro" id="IPR037174">
    <property type="entry name" value="Trimeric_adhesin"/>
</dbReference>
<accession>A0AAX1M6G8</accession>
<reference evidence="16" key="1">
    <citation type="submission" date="2021-03" db="EMBL/GenBank/DDBJ databases">
        <title>Characterization of a novel Integrative Conjugative Element in Glaesserella parasuis.</title>
        <authorList>
            <person name="Hu G."/>
            <person name="Sun H."/>
        </authorList>
    </citation>
    <scope>NUCLEOTIDE SEQUENCE</scope>
    <source>
        <strain evidence="16">GHP1807</strain>
    </source>
</reference>
<dbReference type="SUPFAM" id="SSF101967">
    <property type="entry name" value="Adhesin YadA, collagen-binding domain"/>
    <property type="match status" value="2"/>
</dbReference>
<keyword evidence="4" id="KW-0813">Transport</keyword>
<keyword evidence="9" id="KW-0472">Membrane</keyword>
<dbReference type="Gene3D" id="3.30.1300.30">
    <property type="entry name" value="GSPII I/J protein-like"/>
    <property type="match status" value="1"/>
</dbReference>
<dbReference type="EMBL" id="CP071491">
    <property type="protein sequence ID" value="QSX17661.1"/>
    <property type="molecule type" value="Genomic_DNA"/>
</dbReference>
<feature type="compositionally biased region" description="Low complexity" evidence="11">
    <location>
        <begin position="596"/>
        <end position="640"/>
    </location>
</feature>
<dbReference type="AlphaFoldDB" id="A0AAX1M6G8"/>
<keyword evidence="6" id="KW-0812">Transmembrane</keyword>
<dbReference type="SUPFAM" id="SSF54523">
    <property type="entry name" value="Pili subunits"/>
    <property type="match status" value="1"/>
</dbReference>
<sequence>MNKIFRVIWSHAQQAWVVVSELVKSHTKTSTCTDKRAQVCTSDYFLDKQQDKFKLSLLSLVLIGIFFSPPVGSAEYVVGGASIGSRGYNGDSIGIGREARVGPGSIAIGAISKAESTTAVAIGFDTQATHSDATAVGARSRAAYRSAAYGHHARALGERSVAVGENAVINAGAARATAIGHNSIVTVAGGVALGYGSRAETAGNVDGERQLHSVTTESTVDNGFKSTENIDGNAIGAVSVGVGTGNKLIKRQITNVAAGTKLTDAVNVAQLKSLTMKIGGDTNDNTQPKVGLWDGKLEVKGTSDEIKTNASNSTITIGLDQKIKDQLSEIAKKMSSFKIKTDNTEATITNGDTIQFTAGDNIKITSNNKNLNFALTSGNFTVNDGRLSRQTAGLATVDTVVSAVNDAGWKLAIASGTGGQATNTSYLIKMGDPAKFIAGNNIKLEQTNGNITISTIGKLIKETKTLDNGDLKITYTDNTDSIIKKGEKGDTGPRGETGPVGPMGPAGPKGNDGAPGARGEKGETGPAGPAGPAGPVGPRGETGPRGEKGDTGQTGPAGAKGDRGETGPAGPAGPRGPQGDRGETGPEGPKGDAGPRGETGPTGPVGPAGAQGPAGPAGATGPAGPAGPRGEQGLPGVAGPRGERGEAGPAGPAGPRGPQGERGETGSAGATGPTGPMGPRGPQGIPGTQGPKGDKGDPGQAGPVGPAGPRGPAGPAGAKGEQGETGPAGPRGEQGPEGKQGIQGPAGPTGPQGSQGIAGTQGPKGDKGDPGQAGPKGEKGDTGPRGEQGLPGVAGPKGDRGEAGPVGPAGPQGPQGTAGANGQNIYNMSVSGDLSDITSISNGDTKVSLGKDEKGNPVVNMNGSRITNISDGREEGDAVNVRQLNKVVSSVNTGFNQLSRDIGRVDVNARAGIASAGAMANLPQIYLPGKSAISVSSAQYRGQSAYAIGYSRTSDNGKWLIRASVSSNTQRDTMIGGGASFVW</sequence>
<evidence type="ECO:0000256" key="11">
    <source>
        <dbReference type="SAM" id="MobiDB-lite"/>
    </source>
</evidence>
<evidence type="ECO:0000259" key="15">
    <source>
        <dbReference type="Pfam" id="PF13018"/>
    </source>
</evidence>
<feature type="compositionally biased region" description="Low complexity" evidence="11">
    <location>
        <begin position="665"/>
        <end position="674"/>
    </location>
</feature>
<dbReference type="CDD" id="cd12820">
    <property type="entry name" value="LbR_YadA-like"/>
    <property type="match status" value="1"/>
</dbReference>
<dbReference type="GO" id="GO:0015031">
    <property type="term" value="P:protein transport"/>
    <property type="evidence" value="ECO:0007669"/>
    <property type="project" value="UniProtKB-KW"/>
</dbReference>
<feature type="domain" description="Trimeric autotransporter adhesin YadA-like head" evidence="13">
    <location>
        <begin position="173"/>
        <end position="197"/>
    </location>
</feature>
<feature type="compositionally biased region" description="Basic and acidic residues" evidence="11">
    <location>
        <begin position="578"/>
        <end position="595"/>
    </location>
</feature>
<feature type="domain" description="ESPR" evidence="15">
    <location>
        <begin position="1"/>
        <end position="41"/>
    </location>
</feature>
<gene>
    <name evidence="16" type="ORF">J1G54_03770</name>
</gene>
<dbReference type="Gene3D" id="3.90.1780.10">
    <property type="entry name" value="Trimeric adhesin"/>
    <property type="match status" value="1"/>
</dbReference>
<proteinExistence type="inferred from homology"/>
<feature type="domain" description="Trimeric autotransporter adhesin YadA-like head" evidence="13">
    <location>
        <begin position="114"/>
        <end position="140"/>
    </location>
</feature>
<keyword evidence="8" id="KW-0653">Protein transport</keyword>
<comment type="subcellular location">
    <subcellularLocation>
        <location evidence="2">Cell outer membrane</location>
    </subcellularLocation>
    <subcellularLocation>
        <location evidence="1">Cell surface</location>
    </subcellularLocation>
</comment>
<dbReference type="GO" id="GO:0005615">
    <property type="term" value="C:extracellular space"/>
    <property type="evidence" value="ECO:0007669"/>
    <property type="project" value="TreeGrafter"/>
</dbReference>
<dbReference type="PANTHER" id="PTHR24023:SF1082">
    <property type="entry name" value="COLLAGEN TRIPLE HELIX REPEAT"/>
    <property type="match status" value="1"/>
</dbReference>
<feature type="domain" description="Trimeric autotransporter adhesin YadA-like C-terminal membrane anchor" evidence="12">
    <location>
        <begin position="923"/>
        <end position="983"/>
    </location>
</feature>
<evidence type="ECO:0000313" key="17">
    <source>
        <dbReference type="Proteomes" id="UP000662736"/>
    </source>
</evidence>
<evidence type="ECO:0000256" key="1">
    <source>
        <dbReference type="ARBA" id="ARBA00004241"/>
    </source>
</evidence>
<comment type="similarity">
    <text evidence="3">Belongs to the autotransporter-2 (AT-2) (TC 1.B.40) family.</text>
</comment>
<feature type="compositionally biased region" description="Basic and acidic residues" evidence="11">
    <location>
        <begin position="482"/>
        <end position="493"/>
    </location>
</feature>
<feature type="domain" description="Trimeric autotransporter adhesin YadA-like stalk" evidence="14">
    <location>
        <begin position="865"/>
        <end position="903"/>
    </location>
</feature>
<evidence type="ECO:0000259" key="13">
    <source>
        <dbReference type="Pfam" id="PF05658"/>
    </source>
</evidence>
<dbReference type="InterPro" id="IPR024973">
    <property type="entry name" value="ESPR"/>
</dbReference>
<dbReference type="Gene3D" id="2.150.10.10">
    <property type="entry name" value="Serralysin-like metalloprotease, C-terminal"/>
    <property type="match status" value="2"/>
</dbReference>